<evidence type="ECO:0000256" key="8">
    <source>
        <dbReference type="ARBA" id="ARBA00023157"/>
    </source>
</evidence>
<comment type="caution">
    <text evidence="14">The sequence shown here is derived from an EMBL/GenBank/DDBJ whole genome shotgun (WGS) entry which is preliminary data.</text>
</comment>
<dbReference type="FunFam" id="2.60.40.10:FF:000107">
    <property type="entry name" value="Myosin, light chain kinase a"/>
    <property type="match status" value="1"/>
</dbReference>
<gene>
    <name evidence="14" type="ORF">DCHRY22_LOCUS14722</name>
</gene>
<evidence type="ECO:0000256" key="6">
    <source>
        <dbReference type="ARBA" id="ARBA00022989"/>
    </source>
</evidence>
<dbReference type="PRINTS" id="PR01838">
    <property type="entry name" value="NCAMFAMILY"/>
</dbReference>
<evidence type="ECO:0000256" key="3">
    <source>
        <dbReference type="ARBA" id="ARBA00022729"/>
    </source>
</evidence>
<feature type="domain" description="Ig-like" evidence="12">
    <location>
        <begin position="165"/>
        <end position="262"/>
    </location>
</feature>
<comment type="subcellular location">
    <subcellularLocation>
        <location evidence="1">Membrane</location>
        <topology evidence="1">Single-pass membrane protein</topology>
    </subcellularLocation>
</comment>
<dbReference type="InterPro" id="IPR003598">
    <property type="entry name" value="Ig_sub2"/>
</dbReference>
<dbReference type="Pfam" id="PF13927">
    <property type="entry name" value="Ig_3"/>
    <property type="match status" value="1"/>
</dbReference>
<keyword evidence="8" id="KW-1015">Disulfide bond</keyword>
<dbReference type="InterPro" id="IPR003599">
    <property type="entry name" value="Ig_sub"/>
</dbReference>
<dbReference type="SMART" id="SM00409">
    <property type="entry name" value="IG"/>
    <property type="match status" value="5"/>
</dbReference>
<keyword evidence="5" id="KW-0130">Cell adhesion</keyword>
<dbReference type="InterPro" id="IPR003961">
    <property type="entry name" value="FN3_dom"/>
</dbReference>
<dbReference type="SMART" id="SM00060">
    <property type="entry name" value="FN3"/>
    <property type="match status" value="2"/>
</dbReference>
<dbReference type="InterPro" id="IPR009138">
    <property type="entry name" value="Neural_cell_adh"/>
</dbReference>
<sequence length="921" mass="102488">MQRAQFVGKNSRIRKGLRTLAAYQKCGKKFHRSAMKEEASNAIEISKIYINHCYQYLIFFTVLFLPIGCSSQTLRIFPMQKQQTVAVGKSVVLTCQADAPDPALVTQPQWRDPKGLIINEAAAGTRPEIYTEPMPAKQLQLLYISSITTAMAGNYTCEATYTNMPLSASVVLDTFVAITWNNANENQYATKGKDFKVMCEVTAEPAPSVDWFKEGTPIMTGDRYVIHANGLLIKSVEESDDGTYTCRAVVIQTGELAERNIKLEVYTAPEMEEREHRVEIKEGESAAITCKARGKPPPTYSWIKASTRENLATTSRFSVNENTGLLTFDRVEAGDYGKYICSAVNQAGHNETEIEVEVLVKPKIFELLNTTAAENTEGRLECKASGRPAPRISFRKLSSNDRFLNGPNDDGRITIETSSRQTGDQMQSTALMSISRLNRTDDGLYECVAENEGGEARKNGHLTVQFRPSLAHMSNVPIWSWNAQPVNISCIAESIPNATIKWKFHDYDLVESPHVKIYGSGPISYVTITPIDKSLYGVYKCIATNTLGEAEHPIHFREAFAPGIVTQARQETITATSVSFNIVGPAEEMGPPISAYTTQYKENGNFDWNYAMNRTWSVNSPYIVENLKPMFTYDFRFAAVNQVGVGQWGSPITVIMPRRSPPEQPKWREAISSESLIHGKYADKYELQWRVPAHNGEPIDMYEISYCPVLKVSGEWRVSDESNCVTEELKSYDAISYEIRNLRPDTRYRMHVRAHNVLGYSVPAQLYVQTALGVERSGFAPPKLLSSGAIIGVALAGVLICLIIVDLLLLCFRRQGVIATICGKRVKKHSDDEAKLGSLYGWRFPLPYCSTKPRSPPSPAPLPPPVKLVSTPTYIPTTPVDEKEPLKETGEDAIKRNSSVEFDGRRVYATSGTIIGKNSAV</sequence>
<evidence type="ECO:0000256" key="9">
    <source>
        <dbReference type="ARBA" id="ARBA00023180"/>
    </source>
</evidence>
<dbReference type="Gene3D" id="2.60.40.10">
    <property type="entry name" value="Immunoglobulins"/>
    <property type="match status" value="7"/>
</dbReference>
<evidence type="ECO:0000256" key="2">
    <source>
        <dbReference type="ARBA" id="ARBA00022692"/>
    </source>
</evidence>
<evidence type="ECO:0000256" key="5">
    <source>
        <dbReference type="ARBA" id="ARBA00022889"/>
    </source>
</evidence>
<organism evidence="14 15">
    <name type="scientific">Danaus chrysippus</name>
    <name type="common">African queen</name>
    <dbReference type="NCBI Taxonomy" id="151541"/>
    <lineage>
        <taxon>Eukaryota</taxon>
        <taxon>Metazoa</taxon>
        <taxon>Ecdysozoa</taxon>
        <taxon>Arthropoda</taxon>
        <taxon>Hexapoda</taxon>
        <taxon>Insecta</taxon>
        <taxon>Pterygota</taxon>
        <taxon>Neoptera</taxon>
        <taxon>Endopterygota</taxon>
        <taxon>Lepidoptera</taxon>
        <taxon>Glossata</taxon>
        <taxon>Ditrysia</taxon>
        <taxon>Papilionoidea</taxon>
        <taxon>Nymphalidae</taxon>
        <taxon>Danainae</taxon>
        <taxon>Danaini</taxon>
        <taxon>Danaina</taxon>
        <taxon>Danaus</taxon>
        <taxon>Anosia</taxon>
    </lineage>
</organism>
<evidence type="ECO:0000256" key="1">
    <source>
        <dbReference type="ARBA" id="ARBA00004167"/>
    </source>
</evidence>
<proteinExistence type="predicted"/>
<feature type="domain" description="Ig-like" evidence="12">
    <location>
        <begin position="468"/>
        <end position="555"/>
    </location>
</feature>
<dbReference type="SUPFAM" id="SSF49265">
    <property type="entry name" value="Fibronectin type III"/>
    <property type="match status" value="1"/>
</dbReference>
<feature type="domain" description="Ig-like" evidence="12">
    <location>
        <begin position="269"/>
        <end position="357"/>
    </location>
</feature>
<dbReference type="Proteomes" id="UP000789524">
    <property type="component" value="Unassembled WGS sequence"/>
</dbReference>
<keyword evidence="6 11" id="KW-1133">Transmembrane helix</keyword>
<name>A0A8J2R5V5_9NEOP</name>
<feature type="domain" description="Ig-like" evidence="12">
    <location>
        <begin position="78"/>
        <end position="163"/>
    </location>
</feature>
<dbReference type="PANTHER" id="PTHR10075">
    <property type="entry name" value="BASIGIN RELATED"/>
    <property type="match status" value="1"/>
</dbReference>
<dbReference type="AlphaFoldDB" id="A0A8J2R5V5"/>
<dbReference type="OrthoDB" id="10056271at2759"/>
<keyword evidence="9" id="KW-0325">Glycoprotein</keyword>
<accession>A0A8J2R5V5</accession>
<evidence type="ECO:0000256" key="7">
    <source>
        <dbReference type="ARBA" id="ARBA00023136"/>
    </source>
</evidence>
<dbReference type="GO" id="GO:0030424">
    <property type="term" value="C:axon"/>
    <property type="evidence" value="ECO:0007669"/>
    <property type="project" value="TreeGrafter"/>
</dbReference>
<dbReference type="Pfam" id="PF07679">
    <property type="entry name" value="I-set"/>
    <property type="match status" value="3"/>
</dbReference>
<dbReference type="InterPro" id="IPR013783">
    <property type="entry name" value="Ig-like_fold"/>
</dbReference>
<evidence type="ECO:0000259" key="12">
    <source>
        <dbReference type="PROSITE" id="PS50835"/>
    </source>
</evidence>
<evidence type="ECO:0000259" key="13">
    <source>
        <dbReference type="PROSITE" id="PS50853"/>
    </source>
</evidence>
<feature type="domain" description="Fibronectin type-III" evidence="13">
    <location>
        <begin position="661"/>
        <end position="774"/>
    </location>
</feature>
<dbReference type="SMART" id="SM00408">
    <property type="entry name" value="IGc2"/>
    <property type="match status" value="5"/>
</dbReference>
<dbReference type="SUPFAM" id="SSF48726">
    <property type="entry name" value="Immunoglobulin"/>
    <property type="match status" value="5"/>
</dbReference>
<feature type="domain" description="Fibronectin type-III" evidence="13">
    <location>
        <begin position="561"/>
        <end position="659"/>
    </location>
</feature>
<protein>
    <submittedName>
        <fullName evidence="14">(African queen) hypothetical protein</fullName>
    </submittedName>
</protein>
<dbReference type="GO" id="GO:0005886">
    <property type="term" value="C:plasma membrane"/>
    <property type="evidence" value="ECO:0007669"/>
    <property type="project" value="UniProtKB-ARBA"/>
</dbReference>
<dbReference type="InterPro" id="IPR036116">
    <property type="entry name" value="FN3_sf"/>
</dbReference>
<keyword evidence="3" id="KW-0732">Signal</keyword>
<dbReference type="CDD" id="cd00096">
    <property type="entry name" value="Ig"/>
    <property type="match status" value="1"/>
</dbReference>
<dbReference type="CDD" id="cd00063">
    <property type="entry name" value="FN3"/>
    <property type="match status" value="2"/>
</dbReference>
<keyword evidence="15" id="KW-1185">Reference proteome</keyword>
<evidence type="ECO:0000313" key="14">
    <source>
        <dbReference type="EMBL" id="CAG9583308.1"/>
    </source>
</evidence>
<dbReference type="GO" id="GO:0007411">
    <property type="term" value="P:axon guidance"/>
    <property type="evidence" value="ECO:0007669"/>
    <property type="project" value="TreeGrafter"/>
</dbReference>
<evidence type="ECO:0000256" key="4">
    <source>
        <dbReference type="ARBA" id="ARBA00022737"/>
    </source>
</evidence>
<feature type="domain" description="Ig-like" evidence="12">
    <location>
        <begin position="362"/>
        <end position="463"/>
    </location>
</feature>
<feature type="transmembrane region" description="Helical" evidence="11">
    <location>
        <begin position="789"/>
        <end position="812"/>
    </location>
</feature>
<keyword evidence="10" id="KW-0393">Immunoglobulin domain</keyword>
<keyword evidence="4" id="KW-0677">Repeat</keyword>
<dbReference type="Pfam" id="PF00041">
    <property type="entry name" value="fn3"/>
    <property type="match status" value="2"/>
</dbReference>
<evidence type="ECO:0000313" key="15">
    <source>
        <dbReference type="Proteomes" id="UP000789524"/>
    </source>
</evidence>
<evidence type="ECO:0000256" key="10">
    <source>
        <dbReference type="ARBA" id="ARBA00023319"/>
    </source>
</evidence>
<reference evidence="14" key="1">
    <citation type="submission" date="2021-09" db="EMBL/GenBank/DDBJ databases">
        <authorList>
            <person name="Martin H S."/>
        </authorList>
    </citation>
    <scope>NUCLEOTIDE SEQUENCE</scope>
</reference>
<keyword evidence="7 11" id="KW-0472">Membrane</keyword>
<dbReference type="PANTHER" id="PTHR10075:SF103">
    <property type="entry name" value="ROUNDABOUT HOMOLOG 4"/>
    <property type="match status" value="1"/>
</dbReference>
<dbReference type="PROSITE" id="PS50835">
    <property type="entry name" value="IG_LIKE"/>
    <property type="match status" value="5"/>
</dbReference>
<evidence type="ECO:0000256" key="11">
    <source>
        <dbReference type="SAM" id="Phobius"/>
    </source>
</evidence>
<dbReference type="GO" id="GO:0007156">
    <property type="term" value="P:homophilic cell adhesion via plasma membrane adhesion molecules"/>
    <property type="evidence" value="ECO:0007669"/>
    <property type="project" value="TreeGrafter"/>
</dbReference>
<dbReference type="InterPro" id="IPR036179">
    <property type="entry name" value="Ig-like_dom_sf"/>
</dbReference>
<dbReference type="InterPro" id="IPR013098">
    <property type="entry name" value="Ig_I-set"/>
</dbReference>
<dbReference type="InterPro" id="IPR007110">
    <property type="entry name" value="Ig-like_dom"/>
</dbReference>
<dbReference type="EMBL" id="CAKASE010000081">
    <property type="protein sequence ID" value="CAG9583308.1"/>
    <property type="molecule type" value="Genomic_DNA"/>
</dbReference>
<dbReference type="GO" id="GO:0098632">
    <property type="term" value="F:cell-cell adhesion mediator activity"/>
    <property type="evidence" value="ECO:0007669"/>
    <property type="project" value="TreeGrafter"/>
</dbReference>
<dbReference type="GO" id="GO:0070593">
    <property type="term" value="P:dendrite self-avoidance"/>
    <property type="evidence" value="ECO:0007669"/>
    <property type="project" value="TreeGrafter"/>
</dbReference>
<dbReference type="PROSITE" id="PS50853">
    <property type="entry name" value="FN3"/>
    <property type="match status" value="2"/>
</dbReference>
<keyword evidence="2 11" id="KW-0812">Transmembrane</keyword>